<comment type="caution">
    <text evidence="1">The sequence shown here is derived from an EMBL/GenBank/DDBJ whole genome shotgun (WGS) entry which is preliminary data.</text>
</comment>
<gene>
    <name evidence="1" type="ORF">BV22DRAFT_576465</name>
</gene>
<keyword evidence="2" id="KW-1185">Reference proteome</keyword>
<organism evidence="1 2">
    <name type="scientific">Leucogyrophana mollusca</name>
    <dbReference type="NCBI Taxonomy" id="85980"/>
    <lineage>
        <taxon>Eukaryota</taxon>
        <taxon>Fungi</taxon>
        <taxon>Dikarya</taxon>
        <taxon>Basidiomycota</taxon>
        <taxon>Agaricomycotina</taxon>
        <taxon>Agaricomycetes</taxon>
        <taxon>Agaricomycetidae</taxon>
        <taxon>Boletales</taxon>
        <taxon>Boletales incertae sedis</taxon>
        <taxon>Leucogyrophana</taxon>
    </lineage>
</organism>
<evidence type="ECO:0000313" key="2">
    <source>
        <dbReference type="Proteomes" id="UP000790709"/>
    </source>
</evidence>
<accession>A0ACB8BCS7</accession>
<sequence>MSILVVIHVVPSFPFPCADSDFRCPPPDIACAVCGTVSLPSLLCLLAKGVARRKFGSLELCSRSRTLFAGGAASCTTPPNRVQVGIASQRRTWMRYRTLSMNMDCREAGTIVPLASALGRPVEGREASDDTGVPRRGVIEADNTGHITKRNSNEGYGRLLGRPRAVEHLPGLSPECVEVWAEQLFPGLLEGVALVRHSCPAQGL</sequence>
<evidence type="ECO:0000313" key="1">
    <source>
        <dbReference type="EMBL" id="KAH7923497.1"/>
    </source>
</evidence>
<proteinExistence type="predicted"/>
<reference evidence="1" key="1">
    <citation type="journal article" date="2021" name="New Phytol.">
        <title>Evolutionary innovations through gain and loss of genes in the ectomycorrhizal Boletales.</title>
        <authorList>
            <person name="Wu G."/>
            <person name="Miyauchi S."/>
            <person name="Morin E."/>
            <person name="Kuo A."/>
            <person name="Drula E."/>
            <person name="Varga T."/>
            <person name="Kohler A."/>
            <person name="Feng B."/>
            <person name="Cao Y."/>
            <person name="Lipzen A."/>
            <person name="Daum C."/>
            <person name="Hundley H."/>
            <person name="Pangilinan J."/>
            <person name="Johnson J."/>
            <person name="Barry K."/>
            <person name="LaButti K."/>
            <person name="Ng V."/>
            <person name="Ahrendt S."/>
            <person name="Min B."/>
            <person name="Choi I.G."/>
            <person name="Park H."/>
            <person name="Plett J.M."/>
            <person name="Magnuson J."/>
            <person name="Spatafora J.W."/>
            <person name="Nagy L.G."/>
            <person name="Henrissat B."/>
            <person name="Grigoriev I.V."/>
            <person name="Yang Z.L."/>
            <person name="Xu J."/>
            <person name="Martin F.M."/>
        </authorList>
    </citation>
    <scope>NUCLEOTIDE SEQUENCE</scope>
    <source>
        <strain evidence="1">KUC20120723A-06</strain>
    </source>
</reference>
<dbReference type="Proteomes" id="UP000790709">
    <property type="component" value="Unassembled WGS sequence"/>
</dbReference>
<dbReference type="EMBL" id="MU266450">
    <property type="protein sequence ID" value="KAH7923497.1"/>
    <property type="molecule type" value="Genomic_DNA"/>
</dbReference>
<name>A0ACB8BCS7_9AGAM</name>
<protein>
    <submittedName>
        <fullName evidence="1">Uncharacterized protein</fullName>
    </submittedName>
</protein>